<dbReference type="Proteomes" id="UP001212997">
    <property type="component" value="Unassembled WGS sequence"/>
</dbReference>
<keyword evidence="2" id="KW-1185">Reference proteome</keyword>
<protein>
    <submittedName>
        <fullName evidence="1">Uncharacterized protein</fullName>
    </submittedName>
</protein>
<organism evidence="1 2">
    <name type="scientific">Meripilus lineatus</name>
    <dbReference type="NCBI Taxonomy" id="2056292"/>
    <lineage>
        <taxon>Eukaryota</taxon>
        <taxon>Fungi</taxon>
        <taxon>Dikarya</taxon>
        <taxon>Basidiomycota</taxon>
        <taxon>Agaricomycotina</taxon>
        <taxon>Agaricomycetes</taxon>
        <taxon>Polyporales</taxon>
        <taxon>Meripilaceae</taxon>
        <taxon>Meripilus</taxon>
    </lineage>
</organism>
<dbReference type="EMBL" id="JANAWD010000219">
    <property type="protein sequence ID" value="KAJ3483672.1"/>
    <property type="molecule type" value="Genomic_DNA"/>
</dbReference>
<evidence type="ECO:0000313" key="1">
    <source>
        <dbReference type="EMBL" id="KAJ3483672.1"/>
    </source>
</evidence>
<accession>A0AAD5YE65</accession>
<reference evidence="1" key="1">
    <citation type="submission" date="2022-07" db="EMBL/GenBank/DDBJ databases">
        <title>Genome Sequence of Physisporinus lineatus.</title>
        <authorList>
            <person name="Buettner E."/>
        </authorList>
    </citation>
    <scope>NUCLEOTIDE SEQUENCE</scope>
    <source>
        <strain evidence="1">VT162</strain>
    </source>
</reference>
<gene>
    <name evidence="1" type="ORF">NLI96_g6150</name>
</gene>
<comment type="caution">
    <text evidence="1">The sequence shown here is derived from an EMBL/GenBank/DDBJ whole genome shotgun (WGS) entry which is preliminary data.</text>
</comment>
<dbReference type="AlphaFoldDB" id="A0AAD5YE65"/>
<proteinExistence type="predicted"/>
<evidence type="ECO:0000313" key="2">
    <source>
        <dbReference type="Proteomes" id="UP001212997"/>
    </source>
</evidence>
<name>A0AAD5YE65_9APHY</name>
<sequence length="126" mass="13591">MLDNRGLGATNVANALWASKSNAGLELMFPLHGDRVGASSMVNFSRVDALSYPKTKNIIWKGFGTCAFPFPNPGGDGKQRAPYIINSKKGSRIPGARVSLTIPTLEAFWFPRSDWGHLMLPGVSLG</sequence>